<dbReference type="Gene3D" id="4.10.810.10">
    <property type="entry name" value="Virus Scaffolding Protein, Chain A"/>
    <property type="match status" value="1"/>
</dbReference>
<keyword evidence="3" id="KW-1185">Reference proteome</keyword>
<gene>
    <name evidence="2" type="ORF">F9U64_02310</name>
</gene>
<dbReference type="RefSeq" id="WP_153401238.1">
    <property type="nucleotide sequence ID" value="NZ_ML762424.1"/>
</dbReference>
<dbReference type="SMART" id="SM00914">
    <property type="entry name" value="IDEAL"/>
    <property type="match status" value="1"/>
</dbReference>
<protein>
    <submittedName>
        <fullName evidence="2">IDEAL domain-containing protein</fullName>
    </submittedName>
</protein>
<dbReference type="OrthoDB" id="2691639at2"/>
<evidence type="ECO:0000313" key="2">
    <source>
        <dbReference type="EMBL" id="KAB8138954.1"/>
    </source>
</evidence>
<dbReference type="Pfam" id="PF08858">
    <property type="entry name" value="IDEAL"/>
    <property type="match status" value="1"/>
</dbReference>
<accession>A0A7C8GVB5</accession>
<reference evidence="2 3" key="1">
    <citation type="submission" date="2019-10" db="EMBL/GenBank/DDBJ databases">
        <title>Gracilibacillus sp. nov. isolated from rice seeds.</title>
        <authorList>
            <person name="He S."/>
        </authorList>
    </citation>
    <scope>NUCLEOTIDE SEQUENCE [LARGE SCALE GENOMIC DNA]</scope>
    <source>
        <strain evidence="2 3">TD8</strain>
    </source>
</reference>
<name>A0A7C8GVB5_9BACI</name>
<dbReference type="EMBL" id="WEID01000009">
    <property type="protein sequence ID" value="KAB8138954.1"/>
    <property type="molecule type" value="Genomic_DNA"/>
</dbReference>
<evidence type="ECO:0000259" key="1">
    <source>
        <dbReference type="SMART" id="SM00914"/>
    </source>
</evidence>
<comment type="caution">
    <text evidence="2">The sequence shown here is derived from an EMBL/GenBank/DDBJ whole genome shotgun (WGS) entry which is preliminary data.</text>
</comment>
<feature type="domain" description="IDEAL" evidence="1">
    <location>
        <begin position="38"/>
        <end position="74"/>
    </location>
</feature>
<evidence type="ECO:0000313" key="3">
    <source>
        <dbReference type="Proteomes" id="UP000480246"/>
    </source>
</evidence>
<sequence>MKKQKISYRLISFERNRKKAILARREISYEIKLASQLMLDDLCFNWNKARLEEQINLAIDRNDKPAFETLSKQYKQYIWEA</sequence>
<proteinExistence type="predicted"/>
<organism evidence="2 3">
    <name type="scientific">Gracilibacillus oryzae</name>
    <dbReference type="NCBI Taxonomy" id="1672701"/>
    <lineage>
        <taxon>Bacteria</taxon>
        <taxon>Bacillati</taxon>
        <taxon>Bacillota</taxon>
        <taxon>Bacilli</taxon>
        <taxon>Bacillales</taxon>
        <taxon>Bacillaceae</taxon>
        <taxon>Gracilibacillus</taxon>
    </lineage>
</organism>
<dbReference type="AlphaFoldDB" id="A0A7C8GVB5"/>
<dbReference type="InterPro" id="IPR027393">
    <property type="entry name" value="Virus_scaffolding_prot_C"/>
</dbReference>
<dbReference type="InterPro" id="IPR014957">
    <property type="entry name" value="IDEAL_dom"/>
</dbReference>
<dbReference type="Proteomes" id="UP000480246">
    <property type="component" value="Unassembled WGS sequence"/>
</dbReference>